<dbReference type="AlphaFoldDB" id="A0A292PXS2"/>
<keyword evidence="2" id="KW-1185">Reference proteome</keyword>
<dbReference type="Proteomes" id="UP001412239">
    <property type="component" value="Unassembled WGS sequence"/>
</dbReference>
<proteinExistence type="predicted"/>
<evidence type="ECO:0000313" key="1">
    <source>
        <dbReference type="EMBL" id="CUS11270.1"/>
    </source>
</evidence>
<name>A0A292PXS2_9PEZI</name>
<reference evidence="1" key="1">
    <citation type="submission" date="2015-10" db="EMBL/GenBank/DDBJ databases">
        <authorList>
            <person name="Regsiter A."/>
            <person name="william w."/>
        </authorList>
    </citation>
    <scope>NUCLEOTIDE SEQUENCE</scope>
    <source>
        <strain evidence="1">Montdore</strain>
    </source>
</reference>
<dbReference type="EMBL" id="LN891026">
    <property type="protein sequence ID" value="CUS11270.1"/>
    <property type="molecule type" value="Genomic_DNA"/>
</dbReference>
<accession>A0A292PXS2</accession>
<organism evidence="1 2">
    <name type="scientific">Tuber aestivum</name>
    <name type="common">summer truffle</name>
    <dbReference type="NCBI Taxonomy" id="59557"/>
    <lineage>
        <taxon>Eukaryota</taxon>
        <taxon>Fungi</taxon>
        <taxon>Dikarya</taxon>
        <taxon>Ascomycota</taxon>
        <taxon>Pezizomycotina</taxon>
        <taxon>Pezizomycetes</taxon>
        <taxon>Pezizales</taxon>
        <taxon>Tuberaceae</taxon>
        <taxon>Tuber</taxon>
    </lineage>
</organism>
<gene>
    <name evidence="1" type="ORF">GSTUAT00004634001</name>
</gene>
<sequence>MLKPLVATLSLSIAPLKYSNFEGTAALYFCLGKDTNCVSLLTCIYVIHLPPIYSNTQMTDKNTSQPCEEIVVLDNMGYRNAIMAMMVTIGNHLKSIEIWNTTLDMIGESVSMENSKVTGRCKT</sequence>
<protein>
    <submittedName>
        <fullName evidence="1">Uncharacterized protein</fullName>
    </submittedName>
</protein>
<evidence type="ECO:0000313" key="2">
    <source>
        <dbReference type="Proteomes" id="UP001412239"/>
    </source>
</evidence>